<proteinExistence type="predicted"/>
<gene>
    <name evidence="2" type="ORF">SAMN02982985_05061</name>
</gene>
<organism evidence="2 3">
    <name type="scientific">Rugamonas rubra</name>
    <dbReference type="NCBI Taxonomy" id="758825"/>
    <lineage>
        <taxon>Bacteria</taxon>
        <taxon>Pseudomonadati</taxon>
        <taxon>Pseudomonadota</taxon>
        <taxon>Betaproteobacteria</taxon>
        <taxon>Burkholderiales</taxon>
        <taxon>Oxalobacteraceae</taxon>
        <taxon>Telluria group</taxon>
        <taxon>Rugamonas</taxon>
    </lineage>
</organism>
<dbReference type="InterPro" id="IPR029058">
    <property type="entry name" value="AB_hydrolase_fold"/>
</dbReference>
<evidence type="ECO:0000256" key="1">
    <source>
        <dbReference type="SAM" id="SignalP"/>
    </source>
</evidence>
<dbReference type="STRING" id="758825.SAMN02982985_05061"/>
<protein>
    <recommendedName>
        <fullName evidence="4">Alpha/beta hydrolase family protein</fullName>
    </recommendedName>
</protein>
<dbReference type="Gene3D" id="3.40.50.1820">
    <property type="entry name" value="alpha/beta hydrolase"/>
    <property type="match status" value="1"/>
</dbReference>
<dbReference type="OrthoDB" id="9146575at2"/>
<dbReference type="SUPFAM" id="SSF53474">
    <property type="entry name" value="alpha/beta-Hydrolases"/>
    <property type="match status" value="1"/>
</dbReference>
<name>A0A1I4T4S7_9BURK</name>
<reference evidence="2 3" key="1">
    <citation type="submission" date="2016-10" db="EMBL/GenBank/DDBJ databases">
        <authorList>
            <person name="de Groot N.N."/>
        </authorList>
    </citation>
    <scope>NUCLEOTIDE SEQUENCE [LARGE SCALE GENOMIC DNA]</scope>
    <source>
        <strain evidence="2 3">ATCC 43154</strain>
    </source>
</reference>
<feature type="signal peptide" evidence="1">
    <location>
        <begin position="1"/>
        <end position="22"/>
    </location>
</feature>
<dbReference type="EMBL" id="FOTW01000029">
    <property type="protein sequence ID" value="SFM71637.1"/>
    <property type="molecule type" value="Genomic_DNA"/>
</dbReference>
<dbReference type="RefSeq" id="WP_093390471.1">
    <property type="nucleotide sequence ID" value="NZ_FOTW01000029.1"/>
</dbReference>
<dbReference type="Proteomes" id="UP000199470">
    <property type="component" value="Unassembled WGS sequence"/>
</dbReference>
<keyword evidence="1" id="KW-0732">Signal</keyword>
<evidence type="ECO:0000313" key="3">
    <source>
        <dbReference type="Proteomes" id="UP000199470"/>
    </source>
</evidence>
<feature type="chain" id="PRO_5011790857" description="Alpha/beta hydrolase family protein" evidence="1">
    <location>
        <begin position="23"/>
        <end position="277"/>
    </location>
</feature>
<evidence type="ECO:0000313" key="2">
    <source>
        <dbReference type="EMBL" id="SFM71637.1"/>
    </source>
</evidence>
<sequence length="277" mass="28841">MKRTAYLLALCLTLLGAQPAPAGAAAPVPADQAAAAAPPPGSVMQVASRGSSVPVYAVWNEHAVATLVLFSGGNGGYGKIGADGWPSSQNFLIRSAKLFAAQPVNVVLVGLAPDLRELDGRARIGEQHAQDNQAIFKMVKARSSAPLWLLGTSMGTISVASAAIRDSVVGDLAGIVLSSSVTAYRVEGAVPSQLLELIHVPVLVVHHQRDACKICAPHEAQYLAARLPNAPFKKVVLVDGGGQPSGDACGALDYHGYIGMEQQVVDLMTAWLRRPAD</sequence>
<keyword evidence="3" id="KW-1185">Reference proteome</keyword>
<dbReference type="AlphaFoldDB" id="A0A1I4T4S7"/>
<evidence type="ECO:0008006" key="4">
    <source>
        <dbReference type="Google" id="ProtNLM"/>
    </source>
</evidence>
<accession>A0A1I4T4S7</accession>